<dbReference type="Gene3D" id="1.10.1040.10">
    <property type="entry name" value="N-(1-d-carboxylethyl)-l-norvaline Dehydrogenase, domain 2"/>
    <property type="match status" value="1"/>
</dbReference>
<evidence type="ECO:0000313" key="5">
    <source>
        <dbReference type="EMBL" id="KGM48150.1"/>
    </source>
</evidence>
<dbReference type="eggNOG" id="COG0246">
    <property type="taxonomic scope" value="Bacteria"/>
</dbReference>
<dbReference type="EMBL" id="AQQX01000005">
    <property type="protein sequence ID" value="KGM48150.1"/>
    <property type="molecule type" value="Genomic_DNA"/>
</dbReference>
<gene>
    <name evidence="5" type="ORF">ATO9_14335</name>
</gene>
<dbReference type="PROSITE" id="PS00974">
    <property type="entry name" value="MANNITOL_DHGENASE"/>
    <property type="match status" value="1"/>
</dbReference>
<dbReference type="Pfam" id="PF08125">
    <property type="entry name" value="Mannitol_dh_C"/>
    <property type="match status" value="1"/>
</dbReference>
<keyword evidence="2" id="KW-0520">NAD</keyword>
<accession>A0A0A0ECX5</accession>
<dbReference type="InterPro" id="IPR013328">
    <property type="entry name" value="6PGD_dom2"/>
</dbReference>
<dbReference type="PRINTS" id="PR00084">
    <property type="entry name" value="MTLDHDRGNASE"/>
</dbReference>
<dbReference type="Gene3D" id="3.40.50.720">
    <property type="entry name" value="NAD(P)-binding Rossmann-like Domain"/>
    <property type="match status" value="1"/>
</dbReference>
<keyword evidence="1" id="KW-0560">Oxidoreductase</keyword>
<dbReference type="PANTHER" id="PTHR43362:SF1">
    <property type="entry name" value="MANNITOL DEHYDROGENASE 2-RELATED"/>
    <property type="match status" value="1"/>
</dbReference>
<dbReference type="InterPro" id="IPR000669">
    <property type="entry name" value="Mannitol_DH"/>
</dbReference>
<protein>
    <submittedName>
        <fullName evidence="5">Dioxygenase</fullName>
    </submittedName>
</protein>
<reference evidence="5 6" key="1">
    <citation type="journal article" date="2015" name="Antonie Van Leeuwenhoek">
        <title>Pseudooceanicola atlanticus gen. nov. sp. nov., isolated from surface seawater of the Atlantic Ocean and reclassification of Oceanicola batsensis, Oceanicola marinus, Oceanicola nitratireducens, Oceanicola nanhaiensis, Oceanicola antarcticus and Oceanicola flagellatus, as Pseudooceanicola batsensis comb. nov., Pseudooceanicola marinus comb. nov., Pseudooceanicola nitratireducens comb. nov., Pseudooceanicola nanhaiensis comb. nov., Pseudooceanicola antarcticus comb. nov., and Pseudooceanicola flagellatus comb. nov.</title>
        <authorList>
            <person name="Lai Q."/>
            <person name="Li G."/>
            <person name="Liu X."/>
            <person name="Du Y."/>
            <person name="Sun F."/>
            <person name="Shao Z."/>
        </authorList>
    </citation>
    <scope>NUCLEOTIDE SEQUENCE [LARGE SCALE GENOMIC DNA]</scope>
    <source>
        <strain evidence="5 6">22II-s11g</strain>
    </source>
</reference>
<dbReference type="GO" id="GO:0051213">
    <property type="term" value="F:dioxygenase activity"/>
    <property type="evidence" value="ECO:0007669"/>
    <property type="project" value="UniProtKB-KW"/>
</dbReference>
<feature type="domain" description="Mannitol dehydrogenase N-terminal" evidence="3">
    <location>
        <begin position="11"/>
        <end position="259"/>
    </location>
</feature>
<dbReference type="STRING" id="1461694.ATO9_14335"/>
<dbReference type="Proteomes" id="UP000030004">
    <property type="component" value="Unassembled WGS sequence"/>
</dbReference>
<sequence length="474" mass="50815">MQRTGPTPKIGIVHIGPGAFFRAFNAVYTHEAMQQSGGDWGILAVSLQSPTARDQLAPQDGWYQAVTRGPDGDHPLRVEAISQVLVAPEDPGAVVAAMADPSVRIVSLTITEKGYRHVPASGRLNMHDPDVQHDLSNPDAPKTAVGFLVAALAARHAAGVAPFTVQSCDNLPNNGALARRIVLDFASAFDPALADWIAAEVCFPSSMVDRITPATTELDLDGLARATGVRDEAAVFCEPFRQWVIEDSFVGGARPDWDKVGAQMVRDVAAHETMKLRCLNGTHSTLAYLGYLAGFQTISDTVAADGYAQMLRRLWRDEILPSVPQPEGEDLAAYCEALLERYRNPAIRHRTWQIAMDGSQKLPQRLLGTLADGLAAGRGVDGLVLAVAGWIRYMGGTDDAGAPIELKDPLAEQLKAASDKAGSAAERVASFLSFRDIFPAEMAENAHLTDALTRAYAALEARGAHACVKDYADA</sequence>
<dbReference type="AlphaFoldDB" id="A0A0A0ECX5"/>
<dbReference type="InterPro" id="IPR013131">
    <property type="entry name" value="Mannitol_DH_N"/>
</dbReference>
<keyword evidence="6" id="KW-1185">Reference proteome</keyword>
<dbReference type="InterPro" id="IPR013118">
    <property type="entry name" value="Mannitol_DH_C"/>
</dbReference>
<evidence type="ECO:0000256" key="1">
    <source>
        <dbReference type="ARBA" id="ARBA00023002"/>
    </source>
</evidence>
<dbReference type="GO" id="GO:0019594">
    <property type="term" value="P:mannitol metabolic process"/>
    <property type="evidence" value="ECO:0007669"/>
    <property type="project" value="InterPro"/>
</dbReference>
<dbReference type="InterPro" id="IPR023027">
    <property type="entry name" value="Mannitol_DH_CS"/>
</dbReference>
<dbReference type="SUPFAM" id="SSF51735">
    <property type="entry name" value="NAD(P)-binding Rossmann-fold domains"/>
    <property type="match status" value="1"/>
</dbReference>
<evidence type="ECO:0000256" key="2">
    <source>
        <dbReference type="ARBA" id="ARBA00023027"/>
    </source>
</evidence>
<keyword evidence="5" id="KW-0223">Dioxygenase</keyword>
<dbReference type="InterPro" id="IPR050988">
    <property type="entry name" value="Mannitol_DH/Oxidoreductase"/>
</dbReference>
<proteinExistence type="predicted"/>
<dbReference type="GO" id="GO:0016616">
    <property type="term" value="F:oxidoreductase activity, acting on the CH-OH group of donors, NAD or NADP as acceptor"/>
    <property type="evidence" value="ECO:0007669"/>
    <property type="project" value="TreeGrafter"/>
</dbReference>
<comment type="caution">
    <text evidence="5">The sequence shown here is derived from an EMBL/GenBank/DDBJ whole genome shotgun (WGS) entry which is preliminary data.</text>
</comment>
<feature type="domain" description="Mannitol dehydrogenase C-terminal" evidence="4">
    <location>
        <begin position="267"/>
        <end position="459"/>
    </location>
</feature>
<dbReference type="InterPro" id="IPR036291">
    <property type="entry name" value="NAD(P)-bd_dom_sf"/>
</dbReference>
<evidence type="ECO:0000313" key="6">
    <source>
        <dbReference type="Proteomes" id="UP000030004"/>
    </source>
</evidence>
<organism evidence="5 6">
    <name type="scientific">Pseudooceanicola atlanticus</name>
    <dbReference type="NCBI Taxonomy" id="1461694"/>
    <lineage>
        <taxon>Bacteria</taxon>
        <taxon>Pseudomonadati</taxon>
        <taxon>Pseudomonadota</taxon>
        <taxon>Alphaproteobacteria</taxon>
        <taxon>Rhodobacterales</taxon>
        <taxon>Paracoccaceae</taxon>
        <taxon>Pseudooceanicola</taxon>
    </lineage>
</organism>
<evidence type="ECO:0000259" key="4">
    <source>
        <dbReference type="Pfam" id="PF08125"/>
    </source>
</evidence>
<name>A0A0A0ECX5_9RHOB</name>
<dbReference type="PANTHER" id="PTHR43362">
    <property type="entry name" value="MANNITOL DEHYDROGENASE DSF1-RELATED"/>
    <property type="match status" value="1"/>
</dbReference>
<dbReference type="Pfam" id="PF01232">
    <property type="entry name" value="Mannitol_dh"/>
    <property type="match status" value="1"/>
</dbReference>
<evidence type="ECO:0000259" key="3">
    <source>
        <dbReference type="Pfam" id="PF01232"/>
    </source>
</evidence>
<dbReference type="InterPro" id="IPR008927">
    <property type="entry name" value="6-PGluconate_DH-like_C_sf"/>
</dbReference>
<dbReference type="SUPFAM" id="SSF48179">
    <property type="entry name" value="6-phosphogluconate dehydrogenase C-terminal domain-like"/>
    <property type="match status" value="1"/>
</dbReference>